<proteinExistence type="predicted"/>
<evidence type="ECO:0000313" key="3">
    <source>
        <dbReference type="Proteomes" id="UP000314294"/>
    </source>
</evidence>
<gene>
    <name evidence="2" type="ORF">EYF80_027624</name>
</gene>
<comment type="caution">
    <text evidence="2">The sequence shown here is derived from an EMBL/GenBank/DDBJ whole genome shotgun (WGS) entry which is preliminary data.</text>
</comment>
<reference evidence="2 3" key="1">
    <citation type="submission" date="2019-03" db="EMBL/GenBank/DDBJ databases">
        <title>First draft genome of Liparis tanakae, snailfish: a comprehensive survey of snailfish specific genes.</title>
        <authorList>
            <person name="Kim W."/>
            <person name="Song I."/>
            <person name="Jeong J.-H."/>
            <person name="Kim D."/>
            <person name="Kim S."/>
            <person name="Ryu S."/>
            <person name="Song J.Y."/>
            <person name="Lee S.K."/>
        </authorList>
    </citation>
    <scope>NUCLEOTIDE SEQUENCE [LARGE SCALE GENOMIC DNA]</scope>
    <source>
        <tissue evidence="2">Muscle</tissue>
    </source>
</reference>
<dbReference type="Proteomes" id="UP000314294">
    <property type="component" value="Unassembled WGS sequence"/>
</dbReference>
<dbReference type="AlphaFoldDB" id="A0A4Z2HB74"/>
<organism evidence="2 3">
    <name type="scientific">Liparis tanakae</name>
    <name type="common">Tanaka's snailfish</name>
    <dbReference type="NCBI Taxonomy" id="230148"/>
    <lineage>
        <taxon>Eukaryota</taxon>
        <taxon>Metazoa</taxon>
        <taxon>Chordata</taxon>
        <taxon>Craniata</taxon>
        <taxon>Vertebrata</taxon>
        <taxon>Euteleostomi</taxon>
        <taxon>Actinopterygii</taxon>
        <taxon>Neopterygii</taxon>
        <taxon>Teleostei</taxon>
        <taxon>Neoteleostei</taxon>
        <taxon>Acanthomorphata</taxon>
        <taxon>Eupercaria</taxon>
        <taxon>Perciformes</taxon>
        <taxon>Cottioidei</taxon>
        <taxon>Cottales</taxon>
        <taxon>Liparidae</taxon>
        <taxon>Liparis</taxon>
    </lineage>
</organism>
<keyword evidence="3" id="KW-1185">Reference proteome</keyword>
<accession>A0A4Z2HB74</accession>
<sequence length="147" mass="16853">MGRSLYGSDSLWSEKVSSPSEVEVRGEALKQYRGRKSVQMRKQPPCRPQARHRGVRKAVRLGRKELPALLLRLKDFRFQRYESGTQELIGPSCEMTASNSDYLREMLQMCPDVYSSPLVYLTRDCKAAKKVLTSTPIPQEEEEPMNT</sequence>
<evidence type="ECO:0000313" key="2">
    <source>
        <dbReference type="EMBL" id="TNN62134.1"/>
    </source>
</evidence>
<evidence type="ECO:0000256" key="1">
    <source>
        <dbReference type="SAM" id="MobiDB-lite"/>
    </source>
</evidence>
<feature type="region of interest" description="Disordered" evidence="1">
    <location>
        <begin position="1"/>
        <end position="20"/>
    </location>
</feature>
<feature type="region of interest" description="Disordered" evidence="1">
    <location>
        <begin position="33"/>
        <end position="56"/>
    </location>
</feature>
<name>A0A4Z2HB74_9TELE</name>
<protein>
    <submittedName>
        <fullName evidence="2">Uncharacterized protein</fullName>
    </submittedName>
</protein>
<dbReference type="EMBL" id="SRLO01000300">
    <property type="protein sequence ID" value="TNN62134.1"/>
    <property type="molecule type" value="Genomic_DNA"/>
</dbReference>